<dbReference type="RefSeq" id="WP_395808670.1">
    <property type="nucleotide sequence ID" value="NZ_CP043494.1"/>
</dbReference>
<accession>A0ABY9X3R2</accession>
<keyword evidence="4" id="KW-1185">Reference proteome</keyword>
<evidence type="ECO:0000313" key="4">
    <source>
        <dbReference type="Proteomes" id="UP001611383"/>
    </source>
</evidence>
<dbReference type="Proteomes" id="UP001611383">
    <property type="component" value="Chromosome"/>
</dbReference>
<keyword evidence="2" id="KW-0732">Signal</keyword>
<evidence type="ECO:0008006" key="5">
    <source>
        <dbReference type="Google" id="ProtNLM"/>
    </source>
</evidence>
<evidence type="ECO:0000256" key="2">
    <source>
        <dbReference type="SAM" id="SignalP"/>
    </source>
</evidence>
<sequence>MKSAVSIVVSLAASILLACGVGPESAVDESVSPSSTGPESSSAPEVSESTVSPMACVTLYRPRYSSWWSSFPIEVDGQMGGCETHDDCTTTCWGVETPYYMHEGFFYCTYCP</sequence>
<organism evidence="3 4">
    <name type="scientific">Archangium minus</name>
    <dbReference type="NCBI Taxonomy" id="83450"/>
    <lineage>
        <taxon>Bacteria</taxon>
        <taxon>Pseudomonadati</taxon>
        <taxon>Myxococcota</taxon>
        <taxon>Myxococcia</taxon>
        <taxon>Myxococcales</taxon>
        <taxon>Cystobacterineae</taxon>
        <taxon>Archangiaceae</taxon>
        <taxon>Archangium</taxon>
    </lineage>
</organism>
<feature type="compositionally biased region" description="Low complexity" evidence="1">
    <location>
        <begin position="29"/>
        <end position="51"/>
    </location>
</feature>
<feature type="region of interest" description="Disordered" evidence="1">
    <location>
        <begin position="25"/>
        <end position="51"/>
    </location>
</feature>
<evidence type="ECO:0000313" key="3">
    <source>
        <dbReference type="EMBL" id="WNG50046.1"/>
    </source>
</evidence>
<feature type="chain" id="PRO_5045977025" description="Lipoprotein" evidence="2">
    <location>
        <begin position="19"/>
        <end position="112"/>
    </location>
</feature>
<protein>
    <recommendedName>
        <fullName evidence="5">Lipoprotein</fullName>
    </recommendedName>
</protein>
<proteinExistence type="predicted"/>
<name>A0ABY9X3R2_9BACT</name>
<dbReference type="PROSITE" id="PS51257">
    <property type="entry name" value="PROKAR_LIPOPROTEIN"/>
    <property type="match status" value="1"/>
</dbReference>
<evidence type="ECO:0000256" key="1">
    <source>
        <dbReference type="SAM" id="MobiDB-lite"/>
    </source>
</evidence>
<gene>
    <name evidence="3" type="ORF">F0U60_42430</name>
</gene>
<feature type="signal peptide" evidence="2">
    <location>
        <begin position="1"/>
        <end position="18"/>
    </location>
</feature>
<dbReference type="EMBL" id="CP043494">
    <property type="protein sequence ID" value="WNG50046.1"/>
    <property type="molecule type" value="Genomic_DNA"/>
</dbReference>
<reference evidence="3 4" key="1">
    <citation type="submission" date="2019-08" db="EMBL/GenBank/DDBJ databases">
        <title>Archangium and Cystobacter genomes.</title>
        <authorList>
            <person name="Chen I.-C.K."/>
            <person name="Wielgoss S."/>
        </authorList>
    </citation>
    <scope>NUCLEOTIDE SEQUENCE [LARGE SCALE GENOMIC DNA]</scope>
    <source>
        <strain evidence="3 4">Cbm 6</strain>
    </source>
</reference>